<evidence type="ECO:0000313" key="3">
    <source>
        <dbReference type="EnsemblMetazoa" id="ASIC004867-PA"/>
    </source>
</evidence>
<gene>
    <name evidence="2" type="ORF">ZHAS_00004867</name>
</gene>
<evidence type="ECO:0000256" key="1">
    <source>
        <dbReference type="SAM" id="MobiDB-lite"/>
    </source>
</evidence>
<dbReference type="EnsemblMetazoa" id="ASIC004867-RA">
    <property type="protein sequence ID" value="ASIC004867-PA"/>
    <property type="gene ID" value="ASIC004867"/>
</dbReference>
<reference evidence="3" key="2">
    <citation type="submission" date="2020-05" db="UniProtKB">
        <authorList>
            <consortium name="EnsemblMetazoa"/>
        </authorList>
    </citation>
    <scope>IDENTIFICATION</scope>
</reference>
<feature type="region of interest" description="Disordered" evidence="1">
    <location>
        <begin position="1"/>
        <end position="34"/>
    </location>
</feature>
<dbReference type="AlphaFoldDB" id="A0A084VI36"/>
<reference evidence="2 4" key="1">
    <citation type="journal article" date="2014" name="BMC Genomics">
        <title>Genome sequence of Anopheles sinensis provides insight into genetics basis of mosquito competence for malaria parasites.</title>
        <authorList>
            <person name="Zhou D."/>
            <person name="Zhang D."/>
            <person name="Ding G."/>
            <person name="Shi L."/>
            <person name="Hou Q."/>
            <person name="Ye Y."/>
            <person name="Xu Y."/>
            <person name="Zhou H."/>
            <person name="Xiong C."/>
            <person name="Li S."/>
            <person name="Yu J."/>
            <person name="Hong S."/>
            <person name="Yu X."/>
            <person name="Zou P."/>
            <person name="Chen C."/>
            <person name="Chang X."/>
            <person name="Wang W."/>
            <person name="Lv Y."/>
            <person name="Sun Y."/>
            <person name="Ma L."/>
            <person name="Shen B."/>
            <person name="Zhu C."/>
        </authorList>
    </citation>
    <scope>NUCLEOTIDE SEQUENCE [LARGE SCALE GENOMIC DNA]</scope>
</reference>
<organism evidence="2">
    <name type="scientific">Anopheles sinensis</name>
    <name type="common">Mosquito</name>
    <dbReference type="NCBI Taxonomy" id="74873"/>
    <lineage>
        <taxon>Eukaryota</taxon>
        <taxon>Metazoa</taxon>
        <taxon>Ecdysozoa</taxon>
        <taxon>Arthropoda</taxon>
        <taxon>Hexapoda</taxon>
        <taxon>Insecta</taxon>
        <taxon>Pterygota</taxon>
        <taxon>Neoptera</taxon>
        <taxon>Endopterygota</taxon>
        <taxon>Diptera</taxon>
        <taxon>Nematocera</taxon>
        <taxon>Culicoidea</taxon>
        <taxon>Culicidae</taxon>
        <taxon>Anophelinae</taxon>
        <taxon>Anopheles</taxon>
    </lineage>
</organism>
<evidence type="ECO:0000313" key="4">
    <source>
        <dbReference type="Proteomes" id="UP000030765"/>
    </source>
</evidence>
<dbReference type="Proteomes" id="UP000030765">
    <property type="component" value="Unassembled WGS sequence"/>
</dbReference>
<dbReference type="EMBL" id="ATLV01013272">
    <property type="status" value="NOT_ANNOTATED_CDS"/>
    <property type="molecule type" value="Genomic_DNA"/>
</dbReference>
<name>A0A084VI36_ANOSI</name>
<protein>
    <submittedName>
        <fullName evidence="2 3">Arginine repressor ArgR</fullName>
    </submittedName>
</protein>
<dbReference type="EMBL" id="KE524849">
    <property type="protein sequence ID" value="KFB37630.1"/>
    <property type="molecule type" value="Genomic_DNA"/>
</dbReference>
<sequence>MRRRRVPKRTPPTGFMSEEKRTNRIPTFPGDEGKNVEKFTHMDWDELVRRARL</sequence>
<accession>A0A084VI36</accession>
<dbReference type="VEuPathDB" id="VectorBase:ASIC004867"/>
<evidence type="ECO:0000313" key="2">
    <source>
        <dbReference type="EMBL" id="KFB37630.1"/>
    </source>
</evidence>
<proteinExistence type="predicted"/>
<keyword evidence="4" id="KW-1185">Reference proteome</keyword>